<comment type="caution">
    <text evidence="2">The sequence shown here is derived from an EMBL/GenBank/DDBJ whole genome shotgun (WGS) entry which is preliminary data.</text>
</comment>
<protein>
    <submittedName>
        <fullName evidence="2">Uncharacterized protein</fullName>
    </submittedName>
</protein>
<dbReference type="EMBL" id="CAJHOF010000018">
    <property type="protein sequence ID" value="CAD7289545.1"/>
    <property type="molecule type" value="Genomic_DNA"/>
</dbReference>
<organism evidence="2 3">
    <name type="scientific">Campylobacter majalis</name>
    <dbReference type="NCBI Taxonomy" id="2790656"/>
    <lineage>
        <taxon>Bacteria</taxon>
        <taxon>Pseudomonadati</taxon>
        <taxon>Campylobacterota</taxon>
        <taxon>Epsilonproteobacteria</taxon>
        <taxon>Campylobacterales</taxon>
        <taxon>Campylobacteraceae</taxon>
        <taxon>Campylobacter</taxon>
    </lineage>
</organism>
<keyword evidence="1" id="KW-0472">Membrane</keyword>
<keyword evidence="1" id="KW-1133">Transmembrane helix</keyword>
<accession>A0ABN7KBI9</accession>
<feature type="transmembrane region" description="Helical" evidence="1">
    <location>
        <begin position="6"/>
        <end position="22"/>
    </location>
</feature>
<proteinExistence type="predicted"/>
<name>A0ABN7KBI9_9BACT</name>
<keyword evidence="3" id="KW-1185">Reference proteome</keyword>
<reference evidence="2 3" key="1">
    <citation type="submission" date="2020-11" db="EMBL/GenBank/DDBJ databases">
        <authorList>
            <person name="Peeters C."/>
        </authorList>
    </citation>
    <scope>NUCLEOTIDE SEQUENCE [LARGE SCALE GENOMIC DNA]</scope>
    <source>
        <strain evidence="2 3">LMG 7974</strain>
    </source>
</reference>
<dbReference type="Proteomes" id="UP000789803">
    <property type="component" value="Unassembled WGS sequence"/>
</dbReference>
<evidence type="ECO:0000313" key="3">
    <source>
        <dbReference type="Proteomes" id="UP000789803"/>
    </source>
</evidence>
<gene>
    <name evidence="2" type="ORF">LMG7974_01622</name>
</gene>
<evidence type="ECO:0000313" key="2">
    <source>
        <dbReference type="EMBL" id="CAD7289545.1"/>
    </source>
</evidence>
<keyword evidence="1" id="KW-0812">Transmembrane</keyword>
<evidence type="ECO:0000256" key="1">
    <source>
        <dbReference type="SAM" id="Phobius"/>
    </source>
</evidence>
<sequence length="30" mass="3325">MDASAYLALAIAIISTVALYFLRKTNKTQH</sequence>